<reference evidence="2" key="1">
    <citation type="journal article" date="2023" name="Genome Biol. Evol.">
        <title>First Whole Genome Sequence and Flow Cytometry Genome Size Data for the Lichen-Forming Fungus Ramalina farinacea (Ascomycota).</title>
        <authorList>
            <person name="Llewellyn T."/>
            <person name="Mian S."/>
            <person name="Hill R."/>
            <person name="Leitch I.J."/>
            <person name="Gaya E."/>
        </authorList>
    </citation>
    <scope>NUCLEOTIDE SEQUENCE</scope>
    <source>
        <strain evidence="2">LIQ254RAFAR</strain>
    </source>
</reference>
<dbReference type="InterPro" id="IPR011009">
    <property type="entry name" value="Kinase-like_dom_sf"/>
</dbReference>
<dbReference type="InterPro" id="IPR017441">
    <property type="entry name" value="Protein_kinase_ATP_BS"/>
</dbReference>
<dbReference type="PROSITE" id="PS00107">
    <property type="entry name" value="PROTEIN_KINASE_ATP"/>
    <property type="match status" value="1"/>
</dbReference>
<dbReference type="SUPFAM" id="SSF56112">
    <property type="entry name" value="Protein kinase-like (PK-like)"/>
    <property type="match status" value="1"/>
</dbReference>
<evidence type="ECO:0000313" key="3">
    <source>
        <dbReference type="Proteomes" id="UP001161017"/>
    </source>
</evidence>
<protein>
    <recommendedName>
        <fullName evidence="4">Protein kinase domain-containing protein</fullName>
    </recommendedName>
</protein>
<gene>
    <name evidence="2" type="ORF">OHK93_005246</name>
</gene>
<evidence type="ECO:0000313" key="2">
    <source>
        <dbReference type="EMBL" id="MDI1493456.1"/>
    </source>
</evidence>
<dbReference type="EMBL" id="JAPUFD010000026">
    <property type="protein sequence ID" value="MDI1493456.1"/>
    <property type="molecule type" value="Genomic_DNA"/>
</dbReference>
<dbReference type="Gene3D" id="3.30.200.20">
    <property type="entry name" value="Phosphorylase Kinase, domain 1"/>
    <property type="match status" value="1"/>
</dbReference>
<proteinExistence type="predicted"/>
<keyword evidence="3" id="KW-1185">Reference proteome</keyword>
<feature type="binding site" evidence="1">
    <location>
        <position position="255"/>
    </location>
    <ligand>
        <name>ATP</name>
        <dbReference type="ChEBI" id="CHEBI:30616"/>
    </ligand>
</feature>
<name>A0AA43TVU1_9LECA</name>
<comment type="caution">
    <text evidence="2">The sequence shown here is derived from an EMBL/GenBank/DDBJ whole genome shotgun (WGS) entry which is preliminary data.</text>
</comment>
<evidence type="ECO:0008006" key="4">
    <source>
        <dbReference type="Google" id="ProtNLM"/>
    </source>
</evidence>
<dbReference type="GO" id="GO:0005524">
    <property type="term" value="F:ATP binding"/>
    <property type="evidence" value="ECO:0007669"/>
    <property type="project" value="UniProtKB-UniRule"/>
</dbReference>
<accession>A0AA43TVU1</accession>
<dbReference type="AlphaFoldDB" id="A0AA43TVU1"/>
<keyword evidence="1" id="KW-0067">ATP-binding</keyword>
<sequence length="322" mass="35537">MDAITIPGMDIIRIHPTNDVAKECFNELIAQKLDGTLNKHHRQFVVHSGTGILDKDFQPSPSAVHGSENEDSPRVDLGYFRIGLDTQSFQAGIRWVVGKGVNNRGDRRVDILLADPNSIQGSFLKQSHLFLHMHLQSGAWILRASGPAELDDEVMPIIIGRCLHKPRTDLKVCGLRFRIEFAIEDGEDEKIYLSNRNKWMRAHGVPLPTSKGSGIPFTNDTKLESAVFRTGLGYGSYGIVFEGFSPVTGSPLAIKRIGVKDRQARAPAANEIKALEKLNGTTGIIKVHQIANSLGRASPLSGDFPYDVYIVQDLGTNLKQYE</sequence>
<keyword evidence="1" id="KW-0547">Nucleotide-binding</keyword>
<dbReference type="Proteomes" id="UP001161017">
    <property type="component" value="Unassembled WGS sequence"/>
</dbReference>
<organism evidence="2 3">
    <name type="scientific">Ramalina farinacea</name>
    <dbReference type="NCBI Taxonomy" id="258253"/>
    <lineage>
        <taxon>Eukaryota</taxon>
        <taxon>Fungi</taxon>
        <taxon>Dikarya</taxon>
        <taxon>Ascomycota</taxon>
        <taxon>Pezizomycotina</taxon>
        <taxon>Lecanoromycetes</taxon>
        <taxon>OSLEUM clade</taxon>
        <taxon>Lecanoromycetidae</taxon>
        <taxon>Lecanorales</taxon>
        <taxon>Lecanorineae</taxon>
        <taxon>Ramalinaceae</taxon>
        <taxon>Ramalina</taxon>
    </lineage>
</organism>
<evidence type="ECO:0000256" key="1">
    <source>
        <dbReference type="PROSITE-ProRule" id="PRU10141"/>
    </source>
</evidence>